<name>A0A4T0EI56_AURPU</name>
<accession>A0A4T0EI56</accession>
<protein>
    <submittedName>
        <fullName evidence="2">Cyanamide hydratase</fullName>
    </submittedName>
</protein>
<dbReference type="Pfam" id="PF01966">
    <property type="entry name" value="HD"/>
    <property type="match status" value="1"/>
</dbReference>
<reference evidence="2 3" key="1">
    <citation type="submission" date="2018-10" db="EMBL/GenBank/DDBJ databases">
        <title>Fifty Aureobasidium pullulans genomes reveal a recombining polyextremotolerant generalist.</title>
        <authorList>
            <person name="Gostincar C."/>
            <person name="Turk M."/>
            <person name="Zajc J."/>
            <person name="Gunde-Cimerman N."/>
        </authorList>
    </citation>
    <scope>NUCLEOTIDE SEQUENCE [LARGE SCALE GENOMIC DNA]</scope>
    <source>
        <strain evidence="2 3">EXF-3380</strain>
    </source>
</reference>
<feature type="domain" description="HD" evidence="1">
    <location>
        <begin position="62"/>
        <end position="171"/>
    </location>
</feature>
<dbReference type="SUPFAM" id="SSF109604">
    <property type="entry name" value="HD-domain/PDEase-like"/>
    <property type="match status" value="1"/>
</dbReference>
<evidence type="ECO:0000259" key="1">
    <source>
        <dbReference type="PROSITE" id="PS51831"/>
    </source>
</evidence>
<dbReference type="EMBL" id="QZBU01000087">
    <property type="protein sequence ID" value="TIA73684.1"/>
    <property type="molecule type" value="Genomic_DNA"/>
</dbReference>
<dbReference type="NCBIfam" id="TIGR03401">
    <property type="entry name" value="cyanamide_fam"/>
    <property type="match status" value="1"/>
</dbReference>
<comment type="caution">
    <text evidence="2">The sequence shown here is derived from an EMBL/GenBank/DDBJ whole genome shotgun (WGS) entry which is preliminary data.</text>
</comment>
<dbReference type="Gene3D" id="1.10.3210.10">
    <property type="entry name" value="Hypothetical protein af1432"/>
    <property type="match status" value="1"/>
</dbReference>
<organism evidence="2 3">
    <name type="scientific">Aureobasidium pullulans</name>
    <name type="common">Black yeast</name>
    <name type="synonym">Pullularia pullulans</name>
    <dbReference type="NCBI Taxonomy" id="5580"/>
    <lineage>
        <taxon>Eukaryota</taxon>
        <taxon>Fungi</taxon>
        <taxon>Dikarya</taxon>
        <taxon>Ascomycota</taxon>
        <taxon>Pezizomycotina</taxon>
        <taxon>Dothideomycetes</taxon>
        <taxon>Dothideomycetidae</taxon>
        <taxon>Dothideales</taxon>
        <taxon>Saccotheciaceae</taxon>
        <taxon>Aureobasidium</taxon>
    </lineage>
</organism>
<dbReference type="InterPro" id="IPR003607">
    <property type="entry name" value="HD/PDEase_dom"/>
</dbReference>
<dbReference type="PANTHER" id="PTHR35569:SF1">
    <property type="entry name" value="CYANAMIDE HYDRATASE DDI2-RELATED"/>
    <property type="match status" value="1"/>
</dbReference>
<evidence type="ECO:0000313" key="3">
    <source>
        <dbReference type="Proteomes" id="UP000304947"/>
    </source>
</evidence>
<gene>
    <name evidence="2" type="ORF">D6C83_00642</name>
</gene>
<dbReference type="InterPro" id="IPR006674">
    <property type="entry name" value="HD_domain"/>
</dbReference>
<dbReference type="Proteomes" id="UP000304947">
    <property type="component" value="Unassembled WGS sequence"/>
</dbReference>
<proteinExistence type="predicted"/>
<sequence>MSKTIEDNGWTAVPRSLEKLLANRKNPKSKATPLQVSDLPLPSSPIVDSIMKHAKDHLPEQTFSHSMRVFYFGQAIAMQHFPEWRYSPETYLLASLLHDIGTTEDNMKNTQLSFEFQGGIQALNLLTQNGAPQSAAESVCETIIRHQDVGETGNISTLTAAIHFATLLDNAGANPELVHRERKESQDTSDDLIKRKETLTYLAITNLYMLDQLVAYRFVEESTGDTVLKGQATSDIMSVVSNEETVCRFQHLLQDDPSLGNPPNQHISHSR</sequence>
<evidence type="ECO:0000313" key="2">
    <source>
        <dbReference type="EMBL" id="TIA73684.1"/>
    </source>
</evidence>
<dbReference type="PROSITE" id="PS51831">
    <property type="entry name" value="HD"/>
    <property type="match status" value="1"/>
</dbReference>
<dbReference type="InterPro" id="IPR017771">
    <property type="entry name" value="Cyanamide_hydratase_HD"/>
</dbReference>
<dbReference type="CDD" id="cd00077">
    <property type="entry name" value="HDc"/>
    <property type="match status" value="1"/>
</dbReference>
<dbReference type="PANTHER" id="PTHR35569">
    <property type="entry name" value="CYANAMIDE HYDRATASE DDI2-RELATED"/>
    <property type="match status" value="1"/>
</dbReference>
<dbReference type="AlphaFoldDB" id="A0A4T0EI56"/>